<dbReference type="Proteomes" id="UP000017800">
    <property type="component" value="Unassembled WGS sequence"/>
</dbReference>
<gene>
    <name evidence="3" type="ORF">VHA01S_026_00240</name>
</gene>
<dbReference type="InterPro" id="IPR036465">
    <property type="entry name" value="vWFA_dom_sf"/>
</dbReference>
<dbReference type="OrthoDB" id="8707694at2"/>
<reference evidence="3 4" key="1">
    <citation type="submission" date="2013-10" db="EMBL/GenBank/DDBJ databases">
        <authorList>
            <person name="Ichikawa N."/>
            <person name="Kimura A."/>
            <person name="Ohji S."/>
            <person name="Hosoyama A."/>
            <person name="Fujita N."/>
        </authorList>
    </citation>
    <scope>NUCLEOTIDE SEQUENCE [LARGE SCALE GENOMIC DNA]</scope>
    <source>
        <strain evidence="3 4">NBRC 102217</strain>
    </source>
</reference>
<organism evidence="3 4">
    <name type="scientific">Vibrio halioticoli NBRC 102217</name>
    <dbReference type="NCBI Taxonomy" id="1219072"/>
    <lineage>
        <taxon>Bacteria</taxon>
        <taxon>Pseudomonadati</taxon>
        <taxon>Pseudomonadota</taxon>
        <taxon>Gammaproteobacteria</taxon>
        <taxon>Vibrionales</taxon>
        <taxon>Vibrionaceae</taxon>
        <taxon>Vibrio</taxon>
    </lineage>
</organism>
<dbReference type="SMART" id="SM00327">
    <property type="entry name" value="VWA"/>
    <property type="match status" value="1"/>
</dbReference>
<dbReference type="EMBL" id="BAUJ01000026">
    <property type="protein sequence ID" value="GAD89718.1"/>
    <property type="molecule type" value="Genomic_DNA"/>
</dbReference>
<keyword evidence="4" id="KW-1185">Reference proteome</keyword>
<name>V5FDK2_9VIBR</name>
<evidence type="ECO:0000313" key="3">
    <source>
        <dbReference type="EMBL" id="GAD89718.1"/>
    </source>
</evidence>
<keyword evidence="1" id="KW-0812">Transmembrane</keyword>
<dbReference type="InterPro" id="IPR028087">
    <property type="entry name" value="Tad_N"/>
</dbReference>
<evidence type="ECO:0000259" key="2">
    <source>
        <dbReference type="PROSITE" id="PS50234"/>
    </source>
</evidence>
<reference evidence="3 4" key="2">
    <citation type="submission" date="2013-11" db="EMBL/GenBank/DDBJ databases">
        <title>Whole genome shotgun sequence of Vibrio halioticoli NBRC 102217.</title>
        <authorList>
            <person name="Isaki S."/>
            <person name="Kimura A."/>
            <person name="Ohji S."/>
            <person name="Hosoyama A."/>
            <person name="Fujita N."/>
            <person name="Hashimoto M."/>
            <person name="Hosoyama Y."/>
            <person name="Yamazoe A."/>
        </authorList>
    </citation>
    <scope>NUCLEOTIDE SEQUENCE [LARGE SCALE GENOMIC DNA]</scope>
    <source>
        <strain evidence="3 4">NBRC 102217</strain>
    </source>
</reference>
<dbReference type="InterPro" id="IPR050525">
    <property type="entry name" value="ECM_Assembly_Org"/>
</dbReference>
<dbReference type="InterPro" id="IPR002035">
    <property type="entry name" value="VWF_A"/>
</dbReference>
<keyword evidence="1" id="KW-1133">Transmembrane helix</keyword>
<dbReference type="Pfam" id="PF00092">
    <property type="entry name" value="VWA"/>
    <property type="match status" value="1"/>
</dbReference>
<sequence>MDKTRSNRPTRYQQANKYQQANRRQQGLAVLLTVVALPFLLIMAGLAIDSGRAYSMQAKLFAAVDAAGIAAARAISSGASQTIREANAMAAAQKYFDVNISQALQSSNPSLSTPTFTYDNEGNISISLNASADMPTSFIRLLGFDNWPIGVEAQTIRRPVDISLVIDNSGSLSDVFDVVQQRSKDFLSNFNPEFDRVAVTQYGYGANAVVPFNTVQRNYNSSDVEQKIDAMTYSTSGSNHYTNTAEGFYQGYAEFDSNDSLSANLKVIVIFTDGAPNTFTSNFVVDNNNTYLAAISTTGSEARGLWAPDKMRERMSYVLQNGTTMSSNNDSDGDDIYKYVSISNTDSYQGFSLLGGPRAGNTTYTYSGDSDDKGDFKDVMRHISRDLPEKMAYQAREDGVYVFTLGLGDALLDDMGHGTGEDMLYRMANDPSMQGRAATADEFQVDQKQGLYCFAQNENDLGPCFDKMLDVIIRLTL</sequence>
<dbReference type="PROSITE" id="PS50234">
    <property type="entry name" value="VWFA"/>
    <property type="match status" value="1"/>
</dbReference>
<keyword evidence="1" id="KW-0472">Membrane</keyword>
<dbReference type="RefSeq" id="WP_023404081.1">
    <property type="nucleotide sequence ID" value="NZ_BAUJ01000026.1"/>
</dbReference>
<evidence type="ECO:0000313" key="4">
    <source>
        <dbReference type="Proteomes" id="UP000017800"/>
    </source>
</evidence>
<dbReference type="Gene3D" id="3.40.50.410">
    <property type="entry name" value="von Willebrand factor, type A domain"/>
    <property type="match status" value="1"/>
</dbReference>
<evidence type="ECO:0000256" key="1">
    <source>
        <dbReference type="SAM" id="Phobius"/>
    </source>
</evidence>
<comment type="caution">
    <text evidence="3">The sequence shown here is derived from an EMBL/GenBank/DDBJ whole genome shotgun (WGS) entry which is preliminary data.</text>
</comment>
<protein>
    <recommendedName>
        <fullName evidence="2">VWFA domain-containing protein</fullName>
    </recommendedName>
</protein>
<dbReference type="Pfam" id="PF13400">
    <property type="entry name" value="Tad"/>
    <property type="match status" value="1"/>
</dbReference>
<dbReference type="PANTHER" id="PTHR24020">
    <property type="entry name" value="COLLAGEN ALPHA"/>
    <property type="match status" value="1"/>
</dbReference>
<dbReference type="eggNOG" id="COG4961">
    <property type="taxonomic scope" value="Bacteria"/>
</dbReference>
<dbReference type="SUPFAM" id="SSF53300">
    <property type="entry name" value="vWA-like"/>
    <property type="match status" value="1"/>
</dbReference>
<feature type="domain" description="VWFA" evidence="2">
    <location>
        <begin position="161"/>
        <end position="472"/>
    </location>
</feature>
<dbReference type="CDD" id="cd00198">
    <property type="entry name" value="vWFA"/>
    <property type="match status" value="1"/>
</dbReference>
<accession>V5FDK2</accession>
<dbReference type="AlphaFoldDB" id="V5FDK2"/>
<feature type="transmembrane region" description="Helical" evidence="1">
    <location>
        <begin position="27"/>
        <end position="48"/>
    </location>
</feature>
<dbReference type="PANTHER" id="PTHR24020:SF20">
    <property type="entry name" value="PH DOMAIN-CONTAINING PROTEIN"/>
    <property type="match status" value="1"/>
</dbReference>
<proteinExistence type="predicted"/>